<dbReference type="InterPro" id="IPR039426">
    <property type="entry name" value="TonB-dep_rcpt-like"/>
</dbReference>
<keyword evidence="2 8" id="KW-0813">Transport</keyword>
<dbReference type="EMBL" id="JACAGK010000001">
    <property type="protein sequence ID" value="MDM1046783.1"/>
    <property type="molecule type" value="Genomic_DNA"/>
</dbReference>
<dbReference type="Gene3D" id="2.170.130.10">
    <property type="entry name" value="TonB-dependent receptor, plug domain"/>
    <property type="match status" value="1"/>
</dbReference>
<evidence type="ECO:0000256" key="6">
    <source>
        <dbReference type="ARBA" id="ARBA00023136"/>
    </source>
</evidence>
<dbReference type="Pfam" id="PF07715">
    <property type="entry name" value="Plug"/>
    <property type="match status" value="1"/>
</dbReference>
<protein>
    <submittedName>
        <fullName evidence="10">TonB-dependent receptor</fullName>
    </submittedName>
</protein>
<keyword evidence="7 8" id="KW-0998">Cell outer membrane</keyword>
<keyword evidence="3 8" id="KW-1134">Transmembrane beta strand</keyword>
<dbReference type="Pfam" id="PF13715">
    <property type="entry name" value="CarbopepD_reg_2"/>
    <property type="match status" value="1"/>
</dbReference>
<evidence type="ECO:0000259" key="9">
    <source>
        <dbReference type="SMART" id="SM00965"/>
    </source>
</evidence>
<dbReference type="InterPro" id="IPR008969">
    <property type="entry name" value="CarboxyPept-like_regulatory"/>
</dbReference>
<dbReference type="NCBIfam" id="TIGR04057">
    <property type="entry name" value="SusC_RagA_signa"/>
    <property type="match status" value="1"/>
</dbReference>
<dbReference type="Proteomes" id="UP001170954">
    <property type="component" value="Unassembled WGS sequence"/>
</dbReference>
<organism evidence="10 11">
    <name type="scientific">Sphingobacterium hotanense</name>
    <dbReference type="NCBI Taxonomy" id="649196"/>
    <lineage>
        <taxon>Bacteria</taxon>
        <taxon>Pseudomonadati</taxon>
        <taxon>Bacteroidota</taxon>
        <taxon>Sphingobacteriia</taxon>
        <taxon>Sphingobacteriales</taxon>
        <taxon>Sphingobacteriaceae</taxon>
        <taxon>Sphingobacterium</taxon>
    </lineage>
</organism>
<evidence type="ECO:0000256" key="7">
    <source>
        <dbReference type="ARBA" id="ARBA00023237"/>
    </source>
</evidence>
<dbReference type="Gene3D" id="2.40.170.20">
    <property type="entry name" value="TonB-dependent receptor, beta-barrel domain"/>
    <property type="match status" value="1"/>
</dbReference>
<reference evidence="10" key="1">
    <citation type="submission" date="2020-06" db="EMBL/GenBank/DDBJ databases">
        <authorList>
            <person name="Dong N."/>
        </authorList>
    </citation>
    <scope>NUCLEOTIDE SEQUENCE</scope>
    <source>
        <strain evidence="10">R1692</strain>
    </source>
</reference>
<name>A0ABT7NI09_9SPHI</name>
<dbReference type="PROSITE" id="PS52016">
    <property type="entry name" value="TONB_DEPENDENT_REC_3"/>
    <property type="match status" value="1"/>
</dbReference>
<keyword evidence="4 8" id="KW-0812">Transmembrane</keyword>
<dbReference type="Pfam" id="PF07660">
    <property type="entry name" value="STN"/>
    <property type="match status" value="1"/>
</dbReference>
<evidence type="ECO:0000256" key="1">
    <source>
        <dbReference type="ARBA" id="ARBA00004571"/>
    </source>
</evidence>
<dbReference type="SUPFAM" id="SSF49464">
    <property type="entry name" value="Carboxypeptidase regulatory domain-like"/>
    <property type="match status" value="1"/>
</dbReference>
<dbReference type="InterPro" id="IPR012910">
    <property type="entry name" value="Plug_dom"/>
</dbReference>
<reference evidence="10" key="2">
    <citation type="journal article" date="2022" name="Sci. Total Environ.">
        <title>Prevalence, transmission, and molecular epidemiology of tet(X)-positive bacteria among humans, animals, and environmental niches in China: An epidemiological, and genomic-based study.</title>
        <authorList>
            <person name="Dong N."/>
            <person name="Zeng Y."/>
            <person name="Cai C."/>
            <person name="Sun C."/>
            <person name="Lu J."/>
            <person name="Liu C."/>
            <person name="Zhou H."/>
            <person name="Sun Q."/>
            <person name="Shu L."/>
            <person name="Wang H."/>
            <person name="Wang Y."/>
            <person name="Wang S."/>
            <person name="Wu C."/>
            <person name="Chan E.W."/>
            <person name="Chen G."/>
            <person name="Shen Z."/>
            <person name="Chen S."/>
            <person name="Zhang R."/>
        </authorList>
    </citation>
    <scope>NUCLEOTIDE SEQUENCE</scope>
    <source>
        <strain evidence="10">R1692</strain>
    </source>
</reference>
<dbReference type="InterPro" id="IPR023997">
    <property type="entry name" value="TonB-dep_OMP_SusC/RagA_CS"/>
</dbReference>
<dbReference type="PANTHER" id="PTHR30069">
    <property type="entry name" value="TONB-DEPENDENT OUTER MEMBRANE RECEPTOR"/>
    <property type="match status" value="1"/>
</dbReference>
<evidence type="ECO:0000256" key="3">
    <source>
        <dbReference type="ARBA" id="ARBA00022452"/>
    </source>
</evidence>
<evidence type="ECO:0000256" key="2">
    <source>
        <dbReference type="ARBA" id="ARBA00022448"/>
    </source>
</evidence>
<evidence type="ECO:0000313" key="11">
    <source>
        <dbReference type="Proteomes" id="UP001170954"/>
    </source>
</evidence>
<dbReference type="InterPro" id="IPR011662">
    <property type="entry name" value="Secretin/TonB_short_N"/>
</dbReference>
<evidence type="ECO:0000256" key="8">
    <source>
        <dbReference type="PROSITE-ProRule" id="PRU01360"/>
    </source>
</evidence>
<dbReference type="Gene3D" id="2.60.40.1120">
    <property type="entry name" value="Carboxypeptidase-like, regulatory domain"/>
    <property type="match status" value="1"/>
</dbReference>
<dbReference type="InterPro" id="IPR037066">
    <property type="entry name" value="Plug_dom_sf"/>
</dbReference>
<dbReference type="SUPFAM" id="SSF56935">
    <property type="entry name" value="Porins"/>
    <property type="match status" value="1"/>
</dbReference>
<dbReference type="InterPro" id="IPR023996">
    <property type="entry name" value="TonB-dep_OMP_SusC/RagA"/>
</dbReference>
<comment type="similarity">
    <text evidence="8">Belongs to the TonB-dependent receptor family.</text>
</comment>
<dbReference type="InterPro" id="IPR036942">
    <property type="entry name" value="Beta-barrel_TonB_sf"/>
</dbReference>
<dbReference type="PANTHER" id="PTHR30069:SF29">
    <property type="entry name" value="HEMOGLOBIN AND HEMOGLOBIN-HAPTOGLOBIN-BINDING PROTEIN 1-RELATED"/>
    <property type="match status" value="1"/>
</dbReference>
<feature type="domain" description="Secretin/TonB short N-terminal" evidence="9">
    <location>
        <begin position="35"/>
        <end position="86"/>
    </location>
</feature>
<evidence type="ECO:0000256" key="5">
    <source>
        <dbReference type="ARBA" id="ARBA00022729"/>
    </source>
</evidence>
<gene>
    <name evidence="10" type="ORF">HX018_00770</name>
</gene>
<dbReference type="SMART" id="SM00965">
    <property type="entry name" value="STN"/>
    <property type="match status" value="1"/>
</dbReference>
<keyword evidence="10" id="KW-0675">Receptor</keyword>
<accession>A0ABT7NI09</accession>
<evidence type="ECO:0000256" key="4">
    <source>
        <dbReference type="ARBA" id="ARBA00022692"/>
    </source>
</evidence>
<comment type="subcellular location">
    <subcellularLocation>
        <location evidence="1 8">Cell outer membrane</location>
        <topology evidence="1 8">Multi-pass membrane protein</topology>
    </subcellularLocation>
</comment>
<keyword evidence="6 8" id="KW-0472">Membrane</keyword>
<comment type="caution">
    <text evidence="10">The sequence shown here is derived from an EMBL/GenBank/DDBJ whole genome shotgun (WGS) entry which is preliminary data.</text>
</comment>
<evidence type="ECO:0000313" key="10">
    <source>
        <dbReference type="EMBL" id="MDM1046783.1"/>
    </source>
</evidence>
<dbReference type="RefSeq" id="WP_286650138.1">
    <property type="nucleotide sequence ID" value="NZ_JACAGK010000001.1"/>
</dbReference>
<keyword evidence="11" id="KW-1185">Reference proteome</keyword>
<keyword evidence="5" id="KW-0732">Signal</keyword>
<proteinExistence type="inferred from homology"/>
<dbReference type="NCBIfam" id="TIGR04056">
    <property type="entry name" value="OMP_RagA_SusC"/>
    <property type="match status" value="1"/>
</dbReference>
<sequence length="1061" mass="116096">MLHINAEVSSQLITLSVSKAPLSSIINQVRAQSGYGFLYTDATLEGTQPVSLSLNRVKLKDALEQIFKNQPVSYSISAKTVVLERKDDIKKNKELSLPVGKTSATQQRVAGVVTDEQARPLQGVSVFLKGTTSGTSTDSNGQFEFAVASNAGVLVLSLLGYKQLEVDLAGQESPLRITLSSLPTNLDEVVVMGYSSKQISHLSSAVAVISGEKLNDVTSTNVTNLLQGKVAGVIVSNSSGDPNASASINIRGAGSINAGSSPLYVVDGIVGGTANASDVESVTILKDAAATGLYGSRAANGVIIITTKSGKSGKTKVNLTSSVGFNTANTGNFKVMDSQQLYDYEKSFYPADRFDKDIPSSVLSQNTNWFDHAFRRGLTQNHALSVSGGSEKTTFYMAGNYYFEEGTLEFNSNKQFNVRSNIRHNINDKLELNVKMNAKLSLERADPSGLDGALYGAYMNMPWDNPFDAYGNIKRGTEGGWYGREQENFLHGWQYNLDQGNNKAIDMDATLKYNILPSLSISTFNRITYRLYENEIYHDVRSKAGKGLGRLSNSSSDGLSLITSNRLNYTRNFGNHNFEALAVFEAEKNKNKANGVTGEGLAPGLHVMSAASRILDATGGVDENIFTKGLFQLDYNYDSRYFLIGSLINEASSRFGRSNRSANFYTLGGAWIISSESFLKDHTAIDLLKLRLSYGITGNANIGNYQALGLYSFTTQYANNSGAVPFQMRNDDLTWEKAASYNLGFDFSFFKRFAINVDLYDKKTKGLLLNVERPYTSGFASVIQNVGSIQNRGIEVNLNSENIRGKFNWQTNFNIAFNRNKVLELHQGKDIRQGNMLITEGSDMYTWNMRKWVGVDPENGDPLWEKISTDAQGNSTVTQTSSYADATQQNVGSASPSFTGGMNNTFSYGNVSLSAFFNFVKGNLIYHTSRGLFDSDGAYNTYNSMVLADGWTRWEKPGDQATHPKPIFGGNNNSNQASSRYLEDGSYLRLRNVTLAYELPTELSKRLSLGHARIYLSGDNLLTFTKFSGMDPEVVLGPYGGSSSVKYPISRKILLGVNVSF</sequence>